<gene>
    <name evidence="1" type="ORF">BU25DRAFT_395368</name>
</gene>
<name>A0ACB6RXP9_9PLEO</name>
<sequence>MASKFSELERASLVVLDIFKTIPELQTAKVAIIGGMALWKYLPDYRTTQVCNLRFTLSPVRANCFRDVDFCITATGAPSSVETKLLAVANTPFKQLADLFVYDDGKQIIQIDIVNTMQLPYLPSAAAAVNTIPTGFIPYVSEIDLIVYKIFACGLRPTAAKKQRDANDAYFLLEQQQGRPQLSSQQKECITPALQDVIMNGSNKTDQAWWKAKLGL</sequence>
<reference evidence="1" key="1">
    <citation type="journal article" date="2020" name="Stud. Mycol.">
        <title>101 Dothideomycetes genomes: a test case for predicting lifestyles and emergence of pathogens.</title>
        <authorList>
            <person name="Haridas S."/>
            <person name="Albert R."/>
            <person name="Binder M."/>
            <person name="Bloem J."/>
            <person name="Labutti K."/>
            <person name="Salamov A."/>
            <person name="Andreopoulos B."/>
            <person name="Baker S."/>
            <person name="Barry K."/>
            <person name="Bills G."/>
            <person name="Bluhm B."/>
            <person name="Cannon C."/>
            <person name="Castanera R."/>
            <person name="Culley D."/>
            <person name="Daum C."/>
            <person name="Ezra D."/>
            <person name="Gonzalez J."/>
            <person name="Henrissat B."/>
            <person name="Kuo A."/>
            <person name="Liang C."/>
            <person name="Lipzen A."/>
            <person name="Lutzoni F."/>
            <person name="Magnuson J."/>
            <person name="Mondo S."/>
            <person name="Nolan M."/>
            <person name="Ohm R."/>
            <person name="Pangilinan J."/>
            <person name="Park H.-J."/>
            <person name="Ramirez L."/>
            <person name="Alfaro M."/>
            <person name="Sun H."/>
            <person name="Tritt A."/>
            <person name="Yoshinaga Y."/>
            <person name="Zwiers L.-H."/>
            <person name="Turgeon B."/>
            <person name="Goodwin S."/>
            <person name="Spatafora J."/>
            <person name="Crous P."/>
            <person name="Grigoriev I."/>
        </authorList>
    </citation>
    <scope>NUCLEOTIDE SEQUENCE</scope>
    <source>
        <strain evidence="1">CBS 525.71</strain>
    </source>
</reference>
<dbReference type="EMBL" id="MU006721">
    <property type="protein sequence ID" value="KAF2626503.1"/>
    <property type="molecule type" value="Genomic_DNA"/>
</dbReference>
<evidence type="ECO:0000313" key="1">
    <source>
        <dbReference type="EMBL" id="KAF2626503.1"/>
    </source>
</evidence>
<proteinExistence type="predicted"/>
<dbReference type="Proteomes" id="UP000799754">
    <property type="component" value="Unassembled WGS sequence"/>
</dbReference>
<comment type="caution">
    <text evidence="1">The sequence shown here is derived from an EMBL/GenBank/DDBJ whole genome shotgun (WGS) entry which is preliminary data.</text>
</comment>
<evidence type="ECO:0000313" key="2">
    <source>
        <dbReference type="Proteomes" id="UP000799754"/>
    </source>
</evidence>
<protein>
    <submittedName>
        <fullName evidence="1">Uncharacterized protein</fullName>
    </submittedName>
</protein>
<keyword evidence="2" id="KW-1185">Reference proteome</keyword>
<accession>A0ACB6RXP9</accession>
<organism evidence="1 2">
    <name type="scientific">Macroventuria anomochaeta</name>
    <dbReference type="NCBI Taxonomy" id="301207"/>
    <lineage>
        <taxon>Eukaryota</taxon>
        <taxon>Fungi</taxon>
        <taxon>Dikarya</taxon>
        <taxon>Ascomycota</taxon>
        <taxon>Pezizomycotina</taxon>
        <taxon>Dothideomycetes</taxon>
        <taxon>Pleosporomycetidae</taxon>
        <taxon>Pleosporales</taxon>
        <taxon>Pleosporineae</taxon>
        <taxon>Didymellaceae</taxon>
        <taxon>Macroventuria</taxon>
    </lineage>
</organism>